<keyword evidence="5" id="KW-1185">Reference proteome</keyword>
<name>A0A841MZ88_9BACT</name>
<evidence type="ECO:0000259" key="3">
    <source>
        <dbReference type="Pfam" id="PF02397"/>
    </source>
</evidence>
<comment type="similarity">
    <text evidence="1">Belongs to the bacterial sugar transferase family.</text>
</comment>
<dbReference type="PANTHER" id="PTHR30576">
    <property type="entry name" value="COLANIC BIOSYNTHESIS UDP-GLUCOSE LIPID CARRIER TRANSFERASE"/>
    <property type="match status" value="1"/>
</dbReference>
<protein>
    <submittedName>
        <fullName evidence="4">Putative colanic acid biosynthesis UDP-glucose lipid carrier transferase</fullName>
    </submittedName>
</protein>
<feature type="transmembrane region" description="Helical" evidence="2">
    <location>
        <begin position="52"/>
        <end position="74"/>
    </location>
</feature>
<evidence type="ECO:0000256" key="1">
    <source>
        <dbReference type="ARBA" id="ARBA00006464"/>
    </source>
</evidence>
<dbReference type="AlphaFoldDB" id="A0A841MZ88"/>
<dbReference type="EMBL" id="JACIJO010000003">
    <property type="protein sequence ID" value="MBB6327958.1"/>
    <property type="molecule type" value="Genomic_DNA"/>
</dbReference>
<keyword evidence="4" id="KW-0808">Transferase</keyword>
<keyword evidence="2" id="KW-0812">Transmembrane</keyword>
<gene>
    <name evidence="4" type="ORF">FHS59_003601</name>
</gene>
<evidence type="ECO:0000256" key="2">
    <source>
        <dbReference type="SAM" id="Phobius"/>
    </source>
</evidence>
<evidence type="ECO:0000313" key="4">
    <source>
        <dbReference type="EMBL" id="MBB6327958.1"/>
    </source>
</evidence>
<evidence type="ECO:0000313" key="5">
    <source>
        <dbReference type="Proteomes" id="UP000588604"/>
    </source>
</evidence>
<comment type="caution">
    <text evidence="4">The sequence shown here is derived from an EMBL/GenBank/DDBJ whole genome shotgun (WGS) entry which is preliminary data.</text>
</comment>
<feature type="domain" description="Bacterial sugar transferase" evidence="3">
    <location>
        <begin position="47"/>
        <end position="231"/>
    </location>
</feature>
<dbReference type="InterPro" id="IPR003362">
    <property type="entry name" value="Bact_transf"/>
</dbReference>
<dbReference type="RefSeq" id="WP_184496693.1">
    <property type="nucleotide sequence ID" value="NZ_JACIJO010000003.1"/>
</dbReference>
<dbReference type="Proteomes" id="UP000588604">
    <property type="component" value="Unassembled WGS sequence"/>
</dbReference>
<dbReference type="GO" id="GO:0016780">
    <property type="term" value="F:phosphotransferase activity, for other substituted phosphate groups"/>
    <property type="evidence" value="ECO:0007669"/>
    <property type="project" value="TreeGrafter"/>
</dbReference>
<sequence>MSNQVKENISEENISEVSLTLNLPKNKSKFIEVVDLPTINGSNLIGKRIFDLIGAISFFILWGWWFFPLIAILIKLDSKGPVFFKQKRNGLNNSTFYCYKFRSMVINKEADFKKASEDDPRITKVGKFIRKTCIDELPQFFNVLYGNMSLVGPRPLIPAQNKQNSTFIEGYNYRHLVKPGLTGLAQAKGYRGDTEIPNSTYFRFKLDLYYIKNRSGLFDLKILWMTFKSILF</sequence>
<keyword evidence="2" id="KW-1133">Transmembrane helix</keyword>
<dbReference type="Pfam" id="PF02397">
    <property type="entry name" value="Bac_transf"/>
    <property type="match status" value="1"/>
</dbReference>
<accession>A0A841MZ88</accession>
<proteinExistence type="inferred from homology"/>
<dbReference type="PANTHER" id="PTHR30576:SF0">
    <property type="entry name" value="UNDECAPRENYL-PHOSPHATE N-ACETYLGALACTOSAMINYL 1-PHOSPHATE TRANSFERASE-RELATED"/>
    <property type="match status" value="1"/>
</dbReference>
<organism evidence="4 5">
    <name type="scientific">Algoriphagus iocasae</name>
    <dbReference type="NCBI Taxonomy" id="1836499"/>
    <lineage>
        <taxon>Bacteria</taxon>
        <taxon>Pseudomonadati</taxon>
        <taxon>Bacteroidota</taxon>
        <taxon>Cytophagia</taxon>
        <taxon>Cytophagales</taxon>
        <taxon>Cyclobacteriaceae</taxon>
        <taxon>Algoriphagus</taxon>
    </lineage>
</organism>
<reference evidence="4 5" key="1">
    <citation type="submission" date="2020-08" db="EMBL/GenBank/DDBJ databases">
        <title>Genomic Encyclopedia of Type Strains, Phase IV (KMG-IV): sequencing the most valuable type-strain genomes for metagenomic binning, comparative biology and taxonomic classification.</title>
        <authorList>
            <person name="Goeker M."/>
        </authorList>
    </citation>
    <scope>NUCLEOTIDE SEQUENCE [LARGE SCALE GENOMIC DNA]</scope>
    <source>
        <strain evidence="4 5">DSM 102044</strain>
    </source>
</reference>
<keyword evidence="2" id="KW-0472">Membrane</keyword>